<keyword evidence="2" id="KW-1185">Reference proteome</keyword>
<keyword evidence="1" id="KW-0255">Endonuclease</keyword>
<evidence type="ECO:0000313" key="1">
    <source>
        <dbReference type="EMBL" id="NYG07079.1"/>
    </source>
</evidence>
<dbReference type="Proteomes" id="UP000573599">
    <property type="component" value="Unassembled WGS sequence"/>
</dbReference>
<dbReference type="EMBL" id="JACCAB010000001">
    <property type="protein sequence ID" value="NYG07079.1"/>
    <property type="molecule type" value="Genomic_DNA"/>
</dbReference>
<reference evidence="1 2" key="1">
    <citation type="submission" date="2020-07" db="EMBL/GenBank/DDBJ databases">
        <title>Sequencing the genomes of 1000 actinobacteria strains.</title>
        <authorList>
            <person name="Klenk H.-P."/>
        </authorList>
    </citation>
    <scope>NUCLEOTIDE SEQUENCE [LARGE SCALE GENOMIC DNA]</scope>
    <source>
        <strain evidence="1 2">DSM 23987</strain>
    </source>
</reference>
<sequence length="166" mass="18514">MKTDRQAALVMVMPVQQGLCTGHQLVRASRATQGRNRRRLIKQLARDIADGAQSLGELDFAEMCRARGLPEPSRQSVRRIHGGRAFLDAAWDDIGLAVEIDGSGHRAGLAVTADNLRQNEIALMDETILRIDLIGLRVDGARFMDQVCRAHARLTARSRYFPTRIR</sequence>
<dbReference type="GO" id="GO:0004519">
    <property type="term" value="F:endonuclease activity"/>
    <property type="evidence" value="ECO:0007669"/>
    <property type="project" value="UniProtKB-KW"/>
</dbReference>
<gene>
    <name evidence="1" type="ORF">BJ986_001566</name>
</gene>
<keyword evidence="1" id="KW-0378">Hydrolase</keyword>
<comment type="caution">
    <text evidence="1">The sequence shown here is derived from an EMBL/GenBank/DDBJ whole genome shotgun (WGS) entry which is preliminary data.</text>
</comment>
<dbReference type="AlphaFoldDB" id="A0A852WE66"/>
<accession>A0A852WE66</accession>
<protein>
    <submittedName>
        <fullName evidence="1">Very-short-patch-repair endonuclease</fullName>
    </submittedName>
</protein>
<dbReference type="RefSeq" id="WP_179421470.1">
    <property type="nucleotide sequence ID" value="NZ_JACCAB010000001.1"/>
</dbReference>
<keyword evidence="1" id="KW-0540">Nuclease</keyword>
<evidence type="ECO:0000313" key="2">
    <source>
        <dbReference type="Proteomes" id="UP000573599"/>
    </source>
</evidence>
<organism evidence="1 2">
    <name type="scientific">Pedococcus badiiscoriae</name>
    <dbReference type="NCBI Taxonomy" id="642776"/>
    <lineage>
        <taxon>Bacteria</taxon>
        <taxon>Bacillati</taxon>
        <taxon>Actinomycetota</taxon>
        <taxon>Actinomycetes</taxon>
        <taxon>Micrococcales</taxon>
        <taxon>Intrasporangiaceae</taxon>
        <taxon>Pedococcus</taxon>
    </lineage>
</organism>
<proteinExistence type="predicted"/>
<name>A0A852WE66_9MICO</name>